<accession>A0A1M7NUH7</accession>
<dbReference type="Proteomes" id="UP000186002">
    <property type="component" value="Unassembled WGS sequence"/>
</dbReference>
<proteinExistence type="predicted"/>
<dbReference type="AlphaFoldDB" id="A0A1M7NUH7"/>
<organism evidence="1 2">
    <name type="scientific">Roseibium suaedae</name>
    <dbReference type="NCBI Taxonomy" id="735517"/>
    <lineage>
        <taxon>Bacteria</taxon>
        <taxon>Pseudomonadati</taxon>
        <taxon>Pseudomonadota</taxon>
        <taxon>Alphaproteobacteria</taxon>
        <taxon>Hyphomicrobiales</taxon>
        <taxon>Stappiaceae</taxon>
        <taxon>Roseibium</taxon>
    </lineage>
</organism>
<dbReference type="EMBL" id="FRBW01000005">
    <property type="protein sequence ID" value="SHN07776.1"/>
    <property type="molecule type" value="Genomic_DNA"/>
</dbReference>
<dbReference type="STRING" id="735517.SAMN05444272_3986"/>
<protein>
    <submittedName>
        <fullName evidence="1">Uncharacterized protein</fullName>
    </submittedName>
</protein>
<evidence type="ECO:0000313" key="2">
    <source>
        <dbReference type="Proteomes" id="UP000186002"/>
    </source>
</evidence>
<name>A0A1M7NUH7_9HYPH</name>
<keyword evidence="2" id="KW-1185">Reference proteome</keyword>
<sequence>MRSILACCVPGRRDVLTYLFAEGRKQSLSSIPIRSGINECNALGLCCHALQQGQVDAETLGGFLAIEPAEDHLTGLAADL</sequence>
<gene>
    <name evidence="1" type="ORF">SAMN05444272_3986</name>
</gene>
<reference evidence="1 2" key="1">
    <citation type="submission" date="2016-11" db="EMBL/GenBank/DDBJ databases">
        <authorList>
            <person name="Jaros S."/>
            <person name="Januszkiewicz K."/>
            <person name="Wedrychowicz H."/>
        </authorList>
    </citation>
    <scope>NUCLEOTIDE SEQUENCE [LARGE SCALE GENOMIC DNA]</scope>
    <source>
        <strain evidence="1 2">DSM 22153</strain>
    </source>
</reference>
<evidence type="ECO:0000313" key="1">
    <source>
        <dbReference type="EMBL" id="SHN07776.1"/>
    </source>
</evidence>